<sequence length="170" mass="19626">MLKLTFDKPWIDKYWDEVEPKVMQSVAIFESREKWVVLEDEEALNSLNKIAQNLPEIANMPITGDIAIHAERIVTILACLPLKTSLAAYGWLGALSENQHKWNFIIYVYANQVVQGKQIESNPTVPYSEILIERVSLFNFLNEFNNVFLNDNTTKLALAQYEKRVKGDHR</sequence>
<comment type="caution">
    <text evidence="1">The sequence shown here is derived from an EMBL/GenBank/DDBJ whole genome shotgun (WGS) entry which is preliminary data.</text>
</comment>
<dbReference type="InterPro" id="IPR057079">
    <property type="entry name" value="IcmW-like"/>
</dbReference>
<evidence type="ECO:0000313" key="1">
    <source>
        <dbReference type="EMBL" id="KAB0482475.1"/>
    </source>
</evidence>
<organism evidence="1 2">
    <name type="scientific">Vibrio chagasii</name>
    <dbReference type="NCBI Taxonomy" id="170679"/>
    <lineage>
        <taxon>Bacteria</taxon>
        <taxon>Pseudomonadati</taxon>
        <taxon>Pseudomonadota</taxon>
        <taxon>Gammaproteobacteria</taxon>
        <taxon>Vibrionales</taxon>
        <taxon>Vibrionaceae</taxon>
        <taxon>Vibrio</taxon>
    </lineage>
</organism>
<dbReference type="EMBL" id="VZPX01000004">
    <property type="protein sequence ID" value="KAB0482475.1"/>
    <property type="molecule type" value="Genomic_DNA"/>
</dbReference>
<dbReference type="Proteomes" id="UP000423756">
    <property type="component" value="Unassembled WGS sequence"/>
</dbReference>
<dbReference type="GeneID" id="77344710"/>
<name>A0A7V7TI19_9VIBR</name>
<dbReference type="Pfam" id="PF23130">
    <property type="entry name" value="IcmW"/>
    <property type="match status" value="1"/>
</dbReference>
<reference evidence="1 2" key="1">
    <citation type="submission" date="2019-09" db="EMBL/GenBank/DDBJ databases">
        <title>Draft genome sequences of 48 bacterial type strains from the CCUG.</title>
        <authorList>
            <person name="Tunovic T."/>
            <person name="Pineiro-Iglesias B."/>
            <person name="Unosson C."/>
            <person name="Inganas E."/>
            <person name="Ohlen M."/>
            <person name="Cardew S."/>
            <person name="Jensie-Markopoulos S."/>
            <person name="Salva-Serra F."/>
            <person name="Jaen-Luchoro D."/>
            <person name="Karlsson R."/>
            <person name="Svensson-Stadler L."/>
            <person name="Chun J."/>
            <person name="Moore E."/>
        </authorList>
    </citation>
    <scope>NUCLEOTIDE SEQUENCE [LARGE SCALE GENOMIC DNA]</scope>
    <source>
        <strain evidence="1 2">CCUG 48643</strain>
    </source>
</reference>
<accession>A0A7V7TI19</accession>
<dbReference type="AlphaFoldDB" id="A0A7V7TI19"/>
<gene>
    <name evidence="1" type="ORF">F7Q91_03435</name>
</gene>
<dbReference type="RefSeq" id="WP_137406548.1">
    <property type="nucleotide sequence ID" value="NZ_AP025467.1"/>
</dbReference>
<proteinExistence type="predicted"/>
<evidence type="ECO:0000313" key="2">
    <source>
        <dbReference type="Proteomes" id="UP000423756"/>
    </source>
</evidence>
<protein>
    <submittedName>
        <fullName evidence="1">Uncharacterized protein</fullName>
    </submittedName>
</protein>